<feature type="compositionally biased region" description="Polar residues" evidence="1">
    <location>
        <begin position="439"/>
        <end position="449"/>
    </location>
</feature>
<dbReference type="RefSeq" id="WP_155360208.1">
    <property type="nucleotide sequence ID" value="NZ_BAAAHL010000020.1"/>
</dbReference>
<dbReference type="PANTHER" id="PTHR45527:SF1">
    <property type="entry name" value="FATTY ACID SYNTHASE"/>
    <property type="match status" value="1"/>
</dbReference>
<evidence type="ECO:0000313" key="3">
    <source>
        <dbReference type="EMBL" id="GES15057.1"/>
    </source>
</evidence>
<dbReference type="AlphaFoldDB" id="A0A5M3X012"/>
<dbReference type="GO" id="GO:0005737">
    <property type="term" value="C:cytoplasm"/>
    <property type="evidence" value="ECO:0007669"/>
    <property type="project" value="TreeGrafter"/>
</dbReference>
<dbReference type="EMBL" id="BLAE01000069">
    <property type="protein sequence ID" value="GES15057.1"/>
    <property type="molecule type" value="Genomic_DNA"/>
</dbReference>
<proteinExistence type="predicted"/>
<feature type="domain" description="Condensation" evidence="2">
    <location>
        <begin position="36"/>
        <end position="413"/>
    </location>
</feature>
<dbReference type="SUPFAM" id="SSF52777">
    <property type="entry name" value="CoA-dependent acyltransferases"/>
    <property type="match status" value="2"/>
</dbReference>
<dbReference type="GO" id="GO:0008610">
    <property type="term" value="P:lipid biosynthetic process"/>
    <property type="evidence" value="ECO:0007669"/>
    <property type="project" value="UniProtKB-ARBA"/>
</dbReference>
<sequence length="449" mass="50131">MSGAKNANLGWGQRYIWLRYHELPPHARHDTHIILNLEIPPGLTIQNCRAILNQLVRRHETLRTTYHVDPDGDPYRVVLPPTPCPLTVMSTEKDGTPMPAEVVDQLGRAEFDIAADLPIRTAISTTAGEPRRIVLVLNHLAVDMWTVRELKRELRLNCAALVARRPAAIAPVRHRPSDLIRYEATLDPGPALAYWEKEIESMRTDAFADRRRPDEPPETRRATLVSPALLAASRRIAARHRVWPSQVHLAAYTALMATYTGGPSFDHLTFTGNRETGPYATVLTCMFSPLLMRVDVTDDPSFAELLARVADRFEQARAHSYVPYDKVVELLAKKGTRLASEFNFIKQTSRESRARRSRVTWQAPSEDHGADTYVRIDEWKDAVVIALSAASSVMAADTIERFLRAMETAILTYDATPDGLRTSDIAALAGFPPAPPPSQQTEPTTGVRS</sequence>
<evidence type="ECO:0000256" key="1">
    <source>
        <dbReference type="SAM" id="MobiDB-lite"/>
    </source>
</evidence>
<dbReference type="GO" id="GO:0043041">
    <property type="term" value="P:amino acid activation for nonribosomal peptide biosynthetic process"/>
    <property type="evidence" value="ECO:0007669"/>
    <property type="project" value="TreeGrafter"/>
</dbReference>
<evidence type="ECO:0000313" key="4">
    <source>
        <dbReference type="Proteomes" id="UP000331127"/>
    </source>
</evidence>
<dbReference type="GO" id="GO:0003824">
    <property type="term" value="F:catalytic activity"/>
    <property type="evidence" value="ECO:0007669"/>
    <property type="project" value="InterPro"/>
</dbReference>
<keyword evidence="4" id="KW-1185">Reference proteome</keyword>
<feature type="region of interest" description="Disordered" evidence="1">
    <location>
        <begin position="427"/>
        <end position="449"/>
    </location>
</feature>
<reference evidence="3 4" key="1">
    <citation type="submission" date="2019-10" db="EMBL/GenBank/DDBJ databases">
        <title>Whole genome shotgun sequence of Acrocarpospora macrocephala NBRC 16266.</title>
        <authorList>
            <person name="Ichikawa N."/>
            <person name="Kimura A."/>
            <person name="Kitahashi Y."/>
            <person name="Komaki H."/>
            <person name="Oguchi A."/>
        </authorList>
    </citation>
    <scope>NUCLEOTIDE SEQUENCE [LARGE SCALE GENOMIC DNA]</scope>
    <source>
        <strain evidence="3 4">NBRC 16266</strain>
    </source>
</reference>
<evidence type="ECO:0000259" key="2">
    <source>
        <dbReference type="Pfam" id="PF00668"/>
    </source>
</evidence>
<name>A0A5M3X012_9ACTN</name>
<accession>A0A5M3X012</accession>
<dbReference type="OrthoDB" id="3405520at2"/>
<dbReference type="InterPro" id="IPR001242">
    <property type="entry name" value="Condensation_dom"/>
</dbReference>
<dbReference type="Gene3D" id="3.30.559.30">
    <property type="entry name" value="Nonribosomal peptide synthetase, condensation domain"/>
    <property type="match status" value="1"/>
</dbReference>
<protein>
    <recommendedName>
        <fullName evidence="2">Condensation domain-containing protein</fullName>
    </recommendedName>
</protein>
<dbReference type="GO" id="GO:0044550">
    <property type="term" value="P:secondary metabolite biosynthetic process"/>
    <property type="evidence" value="ECO:0007669"/>
    <property type="project" value="TreeGrafter"/>
</dbReference>
<dbReference type="Pfam" id="PF00668">
    <property type="entry name" value="Condensation"/>
    <property type="match status" value="1"/>
</dbReference>
<dbReference type="PANTHER" id="PTHR45527">
    <property type="entry name" value="NONRIBOSOMAL PEPTIDE SYNTHETASE"/>
    <property type="match status" value="1"/>
</dbReference>
<dbReference type="InterPro" id="IPR023213">
    <property type="entry name" value="CAT-like_dom_sf"/>
</dbReference>
<comment type="caution">
    <text evidence="3">The sequence shown here is derived from an EMBL/GenBank/DDBJ whole genome shotgun (WGS) entry which is preliminary data.</text>
</comment>
<dbReference type="Proteomes" id="UP000331127">
    <property type="component" value="Unassembled WGS sequence"/>
</dbReference>
<dbReference type="GO" id="GO:0031177">
    <property type="term" value="F:phosphopantetheine binding"/>
    <property type="evidence" value="ECO:0007669"/>
    <property type="project" value="TreeGrafter"/>
</dbReference>
<dbReference type="Gene3D" id="3.30.559.10">
    <property type="entry name" value="Chloramphenicol acetyltransferase-like domain"/>
    <property type="match status" value="1"/>
</dbReference>
<organism evidence="3 4">
    <name type="scientific">Acrocarpospora macrocephala</name>
    <dbReference type="NCBI Taxonomy" id="150177"/>
    <lineage>
        <taxon>Bacteria</taxon>
        <taxon>Bacillati</taxon>
        <taxon>Actinomycetota</taxon>
        <taxon>Actinomycetes</taxon>
        <taxon>Streptosporangiales</taxon>
        <taxon>Streptosporangiaceae</taxon>
        <taxon>Acrocarpospora</taxon>
    </lineage>
</organism>
<gene>
    <name evidence="3" type="ORF">Amac_086540</name>
</gene>